<dbReference type="PROSITE" id="PS51459">
    <property type="entry name" value="FIDO"/>
    <property type="match status" value="1"/>
</dbReference>
<evidence type="ECO:0000313" key="3">
    <source>
        <dbReference type="Proteomes" id="UP000309033"/>
    </source>
</evidence>
<dbReference type="OrthoDB" id="9802752at2"/>
<dbReference type="PANTHER" id="PTHR39426:SF1">
    <property type="entry name" value="HOMOLOGY TO DEATH-ON-CURING PROTEIN OF PHAGE P1"/>
    <property type="match status" value="1"/>
</dbReference>
<dbReference type="NCBIfam" id="TIGR01550">
    <property type="entry name" value="DOC_P1"/>
    <property type="match status" value="1"/>
</dbReference>
<protein>
    <submittedName>
        <fullName evidence="2">Type II toxin-antitoxin system death-on-curing family toxin</fullName>
    </submittedName>
</protein>
<sequence length="126" mass="13710">MIRYISLEQGLSIARRATGAPIEVRDIGLLEAALLRPRTSVFGRDAYPDVLTKAAAILHSIVSNHPFVDGNKRAGWLTMYVFCAKNGLEIDPEDDDAAYEFVIAVASGKLTEVDEIADVLRGFTAS</sequence>
<dbReference type="InterPro" id="IPR003812">
    <property type="entry name" value="Fido"/>
</dbReference>
<evidence type="ECO:0000259" key="1">
    <source>
        <dbReference type="PROSITE" id="PS51459"/>
    </source>
</evidence>
<dbReference type="PANTHER" id="PTHR39426">
    <property type="entry name" value="HOMOLOGY TO DEATH-ON-CURING PROTEIN OF PHAGE P1"/>
    <property type="match status" value="1"/>
</dbReference>
<dbReference type="InterPro" id="IPR006440">
    <property type="entry name" value="Doc"/>
</dbReference>
<dbReference type="GO" id="GO:0016301">
    <property type="term" value="F:kinase activity"/>
    <property type="evidence" value="ECO:0007669"/>
    <property type="project" value="InterPro"/>
</dbReference>
<dbReference type="Gene3D" id="1.20.120.1870">
    <property type="entry name" value="Fic/DOC protein, Fido domain"/>
    <property type="match status" value="1"/>
</dbReference>
<accession>A0A5R8ZED0</accession>
<dbReference type="AlphaFoldDB" id="A0A5R8ZED0"/>
<dbReference type="SUPFAM" id="SSF140931">
    <property type="entry name" value="Fic-like"/>
    <property type="match status" value="1"/>
</dbReference>
<reference evidence="2" key="1">
    <citation type="submission" date="2019-05" db="EMBL/GenBank/DDBJ databases">
        <title>Isolation, diversity and antifungal activity of Actinobacteria from wheat.</title>
        <authorList>
            <person name="Yu B."/>
        </authorList>
    </citation>
    <scope>NUCLEOTIDE SEQUENCE [LARGE SCALE GENOMIC DNA]</scope>
    <source>
        <strain evidence="2">NEAU-HEGS1-5</strain>
    </source>
</reference>
<gene>
    <name evidence="2" type="ORF">FED44_06155</name>
</gene>
<comment type="caution">
    <text evidence="2">The sequence shown here is derived from an EMBL/GenBank/DDBJ whole genome shotgun (WGS) entry which is preliminary data.</text>
</comment>
<dbReference type="EMBL" id="VANP01000002">
    <property type="protein sequence ID" value="TLP63824.1"/>
    <property type="molecule type" value="Genomic_DNA"/>
</dbReference>
<dbReference type="InterPro" id="IPR036597">
    <property type="entry name" value="Fido-like_dom_sf"/>
</dbReference>
<dbReference type="Proteomes" id="UP000309033">
    <property type="component" value="Unassembled WGS sequence"/>
</dbReference>
<dbReference type="InterPro" id="IPR053737">
    <property type="entry name" value="Type_II_TA_Toxin"/>
</dbReference>
<evidence type="ECO:0000313" key="2">
    <source>
        <dbReference type="EMBL" id="TLP63824.1"/>
    </source>
</evidence>
<organism evidence="2 3">
    <name type="scientific">Microbispora triticiradicis</name>
    <dbReference type="NCBI Taxonomy" id="2200763"/>
    <lineage>
        <taxon>Bacteria</taxon>
        <taxon>Bacillati</taxon>
        <taxon>Actinomycetota</taxon>
        <taxon>Actinomycetes</taxon>
        <taxon>Streptosporangiales</taxon>
        <taxon>Streptosporangiaceae</taxon>
        <taxon>Microbispora</taxon>
    </lineage>
</organism>
<name>A0A5R8ZED0_9ACTN</name>
<dbReference type="Pfam" id="PF02661">
    <property type="entry name" value="Fic"/>
    <property type="match status" value="1"/>
</dbReference>
<feature type="domain" description="Fido" evidence="1">
    <location>
        <begin position="5"/>
        <end position="122"/>
    </location>
</feature>
<keyword evidence="3" id="KW-1185">Reference proteome</keyword>
<proteinExistence type="predicted"/>